<sequence length="113" mass="12415">MSLANLDVDEETQQCIDNCQTAVQVTEHCADQCLDEDGDMTECIRLCRDVTEIASTHVRLMARDSAYSGEIASVCADVCEACADECENHDDDHCQACAEALRDCVETCRQMAS</sequence>
<dbReference type="STRING" id="553466.SAMN04487950_1225"/>
<dbReference type="EMBL" id="FOTC01000001">
    <property type="protein sequence ID" value="SFK81441.1"/>
    <property type="molecule type" value="Genomic_DNA"/>
</dbReference>
<name>A0A1I4CNC8_9EURY</name>
<accession>A0A1I4CNC8</accession>
<dbReference type="Pfam" id="PF03860">
    <property type="entry name" value="Csp"/>
    <property type="match status" value="1"/>
</dbReference>
<dbReference type="AlphaFoldDB" id="A0A1I4CNC8"/>
<protein>
    <recommendedName>
        <fullName evidence="3">Four-helix bundle copper-binding protein</fullName>
    </recommendedName>
</protein>
<evidence type="ECO:0000313" key="2">
    <source>
        <dbReference type="Proteomes" id="UP000199607"/>
    </source>
</evidence>
<dbReference type="CDD" id="cd08026">
    <property type="entry name" value="DUF326"/>
    <property type="match status" value="1"/>
</dbReference>
<gene>
    <name evidence="1" type="ORF">SAMN04487950_1225</name>
</gene>
<dbReference type="InterPro" id="IPR005560">
    <property type="entry name" value="Csp_YhjQ"/>
</dbReference>
<keyword evidence="2" id="KW-1185">Reference proteome</keyword>
<dbReference type="PANTHER" id="PTHR37310">
    <property type="entry name" value="CYTOPLASMIC PROTEIN-RELATED"/>
    <property type="match status" value="1"/>
</dbReference>
<evidence type="ECO:0000313" key="1">
    <source>
        <dbReference type="EMBL" id="SFK81441.1"/>
    </source>
</evidence>
<evidence type="ECO:0008006" key="3">
    <source>
        <dbReference type="Google" id="ProtNLM"/>
    </source>
</evidence>
<organism evidence="1 2">
    <name type="scientific">Halogranum rubrum</name>
    <dbReference type="NCBI Taxonomy" id="553466"/>
    <lineage>
        <taxon>Archaea</taxon>
        <taxon>Methanobacteriati</taxon>
        <taxon>Methanobacteriota</taxon>
        <taxon>Stenosarchaea group</taxon>
        <taxon>Halobacteria</taxon>
        <taxon>Halobacteriales</taxon>
        <taxon>Haloferacaceae</taxon>
    </lineage>
</organism>
<dbReference type="Gene3D" id="1.20.1270.360">
    <property type="match status" value="1"/>
</dbReference>
<dbReference type="PANTHER" id="PTHR37310:SF1">
    <property type="entry name" value="CYTOPLASMIC PROTEIN"/>
    <property type="match status" value="1"/>
</dbReference>
<reference evidence="2" key="1">
    <citation type="submission" date="2016-10" db="EMBL/GenBank/DDBJ databases">
        <authorList>
            <person name="Varghese N."/>
            <person name="Submissions S."/>
        </authorList>
    </citation>
    <scope>NUCLEOTIDE SEQUENCE [LARGE SCALE GENOMIC DNA]</scope>
    <source>
        <strain evidence="2">CGMCC 1.7738</strain>
    </source>
</reference>
<dbReference type="Proteomes" id="UP000199607">
    <property type="component" value="Unassembled WGS sequence"/>
</dbReference>
<proteinExistence type="predicted"/>
<dbReference type="InterPro" id="IPR044543">
    <property type="entry name" value="YHJQ-like"/>
</dbReference>
<dbReference type="RefSeq" id="WP_089867040.1">
    <property type="nucleotide sequence ID" value="NZ_FOTC01000001.1"/>
</dbReference>